<protein>
    <recommendedName>
        <fullName evidence="1">LytR/CpsA/Psr regulator C-terminal domain-containing protein</fullName>
    </recommendedName>
</protein>
<feature type="domain" description="LytR/CpsA/Psr regulator C-terminal" evidence="1">
    <location>
        <begin position="59"/>
        <end position="145"/>
    </location>
</feature>
<keyword evidence="3" id="KW-1185">Reference proteome</keyword>
<comment type="caution">
    <text evidence="2">The sequence shown here is derived from an EMBL/GenBank/DDBJ whole genome shotgun (WGS) entry which is preliminary data.</text>
</comment>
<dbReference type="EMBL" id="BONZ01000016">
    <property type="protein sequence ID" value="GIH13781.1"/>
    <property type="molecule type" value="Genomic_DNA"/>
</dbReference>
<organism evidence="2 3">
    <name type="scientific">Rugosimonospora africana</name>
    <dbReference type="NCBI Taxonomy" id="556532"/>
    <lineage>
        <taxon>Bacteria</taxon>
        <taxon>Bacillati</taxon>
        <taxon>Actinomycetota</taxon>
        <taxon>Actinomycetes</taxon>
        <taxon>Micromonosporales</taxon>
        <taxon>Micromonosporaceae</taxon>
        <taxon>Rugosimonospora</taxon>
    </lineage>
</organism>
<dbReference type="Pfam" id="PF13399">
    <property type="entry name" value="LytR_C"/>
    <property type="match status" value="1"/>
</dbReference>
<dbReference type="AlphaFoldDB" id="A0A8J3VPU4"/>
<evidence type="ECO:0000259" key="1">
    <source>
        <dbReference type="Pfam" id="PF13399"/>
    </source>
</evidence>
<dbReference type="Gene3D" id="3.30.70.2390">
    <property type="match status" value="1"/>
</dbReference>
<dbReference type="RefSeq" id="WP_203917459.1">
    <property type="nucleotide sequence ID" value="NZ_BONZ01000016.1"/>
</dbReference>
<gene>
    <name evidence="2" type="ORF">Raf01_19530</name>
</gene>
<reference evidence="2" key="1">
    <citation type="submission" date="2021-01" db="EMBL/GenBank/DDBJ databases">
        <title>Whole genome shotgun sequence of Rugosimonospora africana NBRC 104875.</title>
        <authorList>
            <person name="Komaki H."/>
            <person name="Tamura T."/>
        </authorList>
    </citation>
    <scope>NUCLEOTIDE SEQUENCE</scope>
    <source>
        <strain evidence="2">NBRC 104875</strain>
    </source>
</reference>
<dbReference type="InterPro" id="IPR027381">
    <property type="entry name" value="LytR/CpsA/Psr_C"/>
</dbReference>
<evidence type="ECO:0000313" key="2">
    <source>
        <dbReference type="EMBL" id="GIH13781.1"/>
    </source>
</evidence>
<sequence length="174" mass="18157">MSLARARAMILVALLVVAALILVLVAIFKDKQSGSIYSNSCPAGAVKVKTRPLPVPGKIKINVYNGTNKAGLANAVADDFRSRGFTVVTAGNAPAKFDGVSKLVYGPKELAASTVVNSYFLGSAEADFDIKRTTDVIDVTIGSQYTTLGTKTEVSQSLAQLGNPSPPPHTCDTA</sequence>
<proteinExistence type="predicted"/>
<name>A0A8J3VPU4_9ACTN</name>
<accession>A0A8J3VPU4</accession>
<evidence type="ECO:0000313" key="3">
    <source>
        <dbReference type="Proteomes" id="UP000642748"/>
    </source>
</evidence>
<dbReference type="Proteomes" id="UP000642748">
    <property type="component" value="Unassembled WGS sequence"/>
</dbReference>